<dbReference type="SUPFAM" id="SSF55729">
    <property type="entry name" value="Acyl-CoA N-acyltransferases (Nat)"/>
    <property type="match status" value="1"/>
</dbReference>
<reference evidence="1 2" key="1">
    <citation type="submission" date="2016-11" db="EMBL/GenBank/DDBJ databases">
        <title>Whole Genome Sequencing of Mucilaginibacter polytrichastri RG4-7(T) isolated from the moss sample.</title>
        <authorList>
            <person name="Li Y."/>
        </authorList>
    </citation>
    <scope>NUCLEOTIDE SEQUENCE [LARGE SCALE GENOMIC DNA]</scope>
    <source>
        <strain evidence="1 2">RG4-7</strain>
    </source>
</reference>
<dbReference type="Gene3D" id="3.40.630.30">
    <property type="match status" value="1"/>
</dbReference>
<dbReference type="STRING" id="1302689.RG47T_2125"/>
<evidence type="ECO:0000313" key="2">
    <source>
        <dbReference type="Proteomes" id="UP000186720"/>
    </source>
</evidence>
<dbReference type="Proteomes" id="UP000186720">
    <property type="component" value="Unassembled WGS sequence"/>
</dbReference>
<dbReference type="InterPro" id="IPR016181">
    <property type="entry name" value="Acyl_CoA_acyltransferase"/>
</dbReference>
<gene>
    <name evidence="1" type="ORF">RG47T_2125</name>
</gene>
<comment type="caution">
    <text evidence="1">The sequence shown here is derived from an EMBL/GenBank/DDBJ whole genome shotgun (WGS) entry which is preliminary data.</text>
</comment>
<accession>A0A1Q5ZY48</accession>
<proteinExistence type="predicted"/>
<dbReference type="EMBL" id="MPPL01000001">
    <property type="protein sequence ID" value="OKS86668.1"/>
    <property type="molecule type" value="Genomic_DNA"/>
</dbReference>
<evidence type="ECO:0000313" key="1">
    <source>
        <dbReference type="EMBL" id="OKS86668.1"/>
    </source>
</evidence>
<protein>
    <recommendedName>
        <fullName evidence="3">N-acetyltransferase domain-containing protein</fullName>
    </recommendedName>
</protein>
<keyword evidence="2" id="KW-1185">Reference proteome</keyword>
<organism evidence="1 2">
    <name type="scientific">Mucilaginibacter polytrichastri</name>
    <dbReference type="NCBI Taxonomy" id="1302689"/>
    <lineage>
        <taxon>Bacteria</taxon>
        <taxon>Pseudomonadati</taxon>
        <taxon>Bacteroidota</taxon>
        <taxon>Sphingobacteriia</taxon>
        <taxon>Sphingobacteriales</taxon>
        <taxon>Sphingobacteriaceae</taxon>
        <taxon>Mucilaginibacter</taxon>
    </lineage>
</organism>
<sequence>MIYKLGASMTIPTICLEKANFSVHPFGADDFLRYDDLAKEIYQILSNEETLYFIPEKRLVNIEDAKNWLNGAILNFHDGRNAVHFIASNSTGKLVDIIDLIPPAVAREHYQLEDYPYFFEFYLIGDAKGQSIMTNLLPAIVKILRSNGIRKIATAVNRKNHAAGKGLVLYREITLTRFRTHMRYLLDEQPQAIRSIL</sequence>
<evidence type="ECO:0008006" key="3">
    <source>
        <dbReference type="Google" id="ProtNLM"/>
    </source>
</evidence>
<name>A0A1Q5ZY48_9SPHI</name>
<dbReference type="AlphaFoldDB" id="A0A1Q5ZY48"/>